<dbReference type="PROSITE" id="PS51257">
    <property type="entry name" value="PROKAR_LIPOPROTEIN"/>
    <property type="match status" value="1"/>
</dbReference>
<evidence type="ECO:0000313" key="1">
    <source>
        <dbReference type="EMBL" id="EHO79478.1"/>
    </source>
</evidence>
<dbReference type="PATRIC" id="fig|457404.5.peg.2417"/>
<comment type="caution">
    <text evidence="1">The sequence shown here is derived from an EMBL/GenBank/DDBJ whole genome shotgun (WGS) entry which is preliminary data.</text>
</comment>
<reference evidence="1 2" key="1">
    <citation type="submission" date="2012-07" db="EMBL/GenBank/DDBJ databases">
        <title>The Genome Sequence of Fusobacterium ulcerans 12_1B.</title>
        <authorList>
            <consortium name="The Broad Institute Genome Sequencing Platform"/>
            <person name="Earl A."/>
            <person name="Ward D."/>
            <person name="Feldgarden M."/>
            <person name="Gevers D."/>
            <person name="Strauss J."/>
            <person name="Ambrose C.E."/>
            <person name="Allen-Vercoe E."/>
            <person name="Walker B."/>
            <person name="Young S.K."/>
            <person name="Zeng Q."/>
            <person name="Gargeya S."/>
            <person name="Fitzgerald M."/>
            <person name="Haas B."/>
            <person name="Abouelleil A."/>
            <person name="Alvarado L."/>
            <person name="Arachchi H.M."/>
            <person name="Berlin A.M."/>
            <person name="Chapman S.B."/>
            <person name="Goldberg J."/>
            <person name="Griggs A."/>
            <person name="Gujja S."/>
            <person name="Hansen M."/>
            <person name="Howarth C."/>
            <person name="Imamovic A."/>
            <person name="Larimer J."/>
            <person name="McCowen C."/>
            <person name="Montmayeur A."/>
            <person name="Murphy C."/>
            <person name="Neiman D."/>
            <person name="Pearson M."/>
            <person name="Priest M."/>
            <person name="Roberts A."/>
            <person name="Saif S."/>
            <person name="Shea T."/>
            <person name="Sisk P."/>
            <person name="Sykes S."/>
            <person name="Wortman J."/>
            <person name="Nusbaum C."/>
            <person name="Birren B."/>
        </authorList>
    </citation>
    <scope>NUCLEOTIDE SEQUENCE [LARGE SCALE GENOMIC DNA]</scope>
    <source>
        <strain evidence="1 2">12_1B</strain>
    </source>
</reference>
<dbReference type="HOGENOM" id="CLU_1056715_0_0_0"/>
<dbReference type="EMBL" id="AGWJ02000022">
    <property type="protein sequence ID" value="EHO79478.1"/>
    <property type="molecule type" value="Genomic_DNA"/>
</dbReference>
<accession>H1PWE7</accession>
<organism evidence="1 2">
    <name type="scientific">Fusobacterium ulcerans 12-1B</name>
    <dbReference type="NCBI Taxonomy" id="457404"/>
    <lineage>
        <taxon>Bacteria</taxon>
        <taxon>Fusobacteriati</taxon>
        <taxon>Fusobacteriota</taxon>
        <taxon>Fusobacteriia</taxon>
        <taxon>Fusobacteriales</taxon>
        <taxon>Fusobacteriaceae</taxon>
        <taxon>Fusobacterium</taxon>
    </lineage>
</organism>
<dbReference type="AlphaFoldDB" id="H1PWE7"/>
<evidence type="ECO:0000313" key="2">
    <source>
        <dbReference type="Proteomes" id="UP000003233"/>
    </source>
</evidence>
<protein>
    <submittedName>
        <fullName evidence="1">Uncharacterized protein</fullName>
    </submittedName>
</protein>
<keyword evidence="2" id="KW-1185">Reference proteome</keyword>
<dbReference type="Proteomes" id="UP000003233">
    <property type="component" value="Unassembled WGS sequence"/>
</dbReference>
<proteinExistence type="predicted"/>
<name>H1PWE7_9FUSO</name>
<sequence>MKKLITLLTLIFILLGCGGGEKKEKISETLVAQISSEIIDNKVIISLDANTPDGAIFETSLFSNVDGIKMITEDIVINSGKGKKEFIIPEDWEIGYIGGVSMFRFNSEENPQPEIVKKIYGEFGEKLKGNLAVENNLKGYNANLKIEPFPYPNKEKVMVKIEGEIDSALKEIQTASEGAILKIVKEKGNEEMSIVRITIVDDWYYLETFEKERFAKLFGDTIRDLYVNLGKAKETTQVIIIFQDINGEQLATSKTFGGYEIKK</sequence>
<dbReference type="BioCyc" id="FSP457404-HMP:GTSQ-2766-MONOMER"/>
<dbReference type="RefSeq" id="WP_008698533.1">
    <property type="nucleotide sequence ID" value="NZ_KE161009.1"/>
</dbReference>
<gene>
    <name evidence="1" type="ORF">HMPREF0402_02740</name>
</gene>